<gene>
    <name evidence="2" type="ORF">EV216_11826</name>
</gene>
<sequence length="144" mass="15213">MTDETEIWHLMPVAILAILWNLAGCADYVLTQYGVAPYLQILTQSNAEYFTSLPSALDGAWAIAVWGGLLGSVMLFLRLGAAPWVLGVAALAMLGSAGWLILFAVPPLVEVSGLFGVAMIAGAAGMATFFYLYARQMRVAGALG</sequence>
<dbReference type="AlphaFoldDB" id="A0A4V2R4C1"/>
<feature type="transmembrane region" description="Helical" evidence="1">
    <location>
        <begin position="111"/>
        <end position="134"/>
    </location>
</feature>
<evidence type="ECO:0000256" key="1">
    <source>
        <dbReference type="SAM" id="Phobius"/>
    </source>
</evidence>
<dbReference type="OrthoDB" id="5801787at2"/>
<name>A0A4V2R4C1_9RHOB</name>
<evidence type="ECO:0000313" key="3">
    <source>
        <dbReference type="Proteomes" id="UP000295277"/>
    </source>
</evidence>
<evidence type="ECO:0000313" key="2">
    <source>
        <dbReference type="EMBL" id="TCM81483.1"/>
    </source>
</evidence>
<comment type="caution">
    <text evidence="2">The sequence shown here is derived from an EMBL/GenBank/DDBJ whole genome shotgun (WGS) entry which is preliminary data.</text>
</comment>
<keyword evidence="1" id="KW-0812">Transmembrane</keyword>
<keyword evidence="1" id="KW-0472">Membrane</keyword>
<dbReference type="Proteomes" id="UP000295277">
    <property type="component" value="Unassembled WGS sequence"/>
</dbReference>
<feature type="transmembrane region" description="Helical" evidence="1">
    <location>
        <begin position="84"/>
        <end position="105"/>
    </location>
</feature>
<organism evidence="2 3">
    <name type="scientific">Rhodovulum steppense</name>
    <dbReference type="NCBI Taxonomy" id="540251"/>
    <lineage>
        <taxon>Bacteria</taxon>
        <taxon>Pseudomonadati</taxon>
        <taxon>Pseudomonadota</taxon>
        <taxon>Alphaproteobacteria</taxon>
        <taxon>Rhodobacterales</taxon>
        <taxon>Paracoccaceae</taxon>
        <taxon>Rhodovulum</taxon>
    </lineage>
</organism>
<protein>
    <submittedName>
        <fullName evidence="2">Uncharacterized protein</fullName>
    </submittedName>
</protein>
<keyword evidence="3" id="KW-1185">Reference proteome</keyword>
<feature type="transmembrane region" description="Helical" evidence="1">
    <location>
        <begin position="59"/>
        <end position="77"/>
    </location>
</feature>
<dbReference type="RefSeq" id="WP_132695858.1">
    <property type="nucleotide sequence ID" value="NZ_SLVM01000018.1"/>
</dbReference>
<dbReference type="EMBL" id="SLVM01000018">
    <property type="protein sequence ID" value="TCM81483.1"/>
    <property type="molecule type" value="Genomic_DNA"/>
</dbReference>
<reference evidence="2 3" key="1">
    <citation type="submission" date="2019-03" db="EMBL/GenBank/DDBJ databases">
        <title>Genomic Encyclopedia of Type Strains, Phase IV (KMG-IV): sequencing the most valuable type-strain genomes for metagenomic binning, comparative biology and taxonomic classification.</title>
        <authorList>
            <person name="Goeker M."/>
        </authorList>
    </citation>
    <scope>NUCLEOTIDE SEQUENCE [LARGE SCALE GENOMIC DNA]</scope>
    <source>
        <strain evidence="2 3">DSM 21153</strain>
    </source>
</reference>
<feature type="transmembrane region" description="Helical" evidence="1">
    <location>
        <begin position="7"/>
        <end position="30"/>
    </location>
</feature>
<proteinExistence type="predicted"/>
<accession>A0A4V2R4C1</accession>
<keyword evidence="1" id="KW-1133">Transmembrane helix</keyword>